<dbReference type="RefSeq" id="WP_179816872.1">
    <property type="nucleotide sequence ID" value="NZ_JACBZD010000002.1"/>
</dbReference>
<gene>
    <name evidence="3" type="ORF">FHU37_004989</name>
</gene>
<evidence type="ECO:0000313" key="3">
    <source>
        <dbReference type="EMBL" id="NYI07960.1"/>
    </source>
</evidence>
<feature type="transmembrane region" description="Helical" evidence="2">
    <location>
        <begin position="194"/>
        <end position="219"/>
    </location>
</feature>
<dbReference type="Proteomes" id="UP000567795">
    <property type="component" value="Unassembled WGS sequence"/>
</dbReference>
<evidence type="ECO:0000256" key="2">
    <source>
        <dbReference type="SAM" id="Phobius"/>
    </source>
</evidence>
<feature type="region of interest" description="Disordered" evidence="1">
    <location>
        <begin position="1"/>
        <end position="96"/>
    </location>
</feature>
<feature type="region of interest" description="Disordered" evidence="1">
    <location>
        <begin position="153"/>
        <end position="186"/>
    </location>
</feature>
<dbReference type="AlphaFoldDB" id="A0A853A3B3"/>
<proteinExistence type="predicted"/>
<feature type="transmembrane region" description="Helical" evidence="2">
    <location>
        <begin position="103"/>
        <end position="135"/>
    </location>
</feature>
<keyword evidence="4" id="KW-1185">Reference proteome</keyword>
<accession>A0A853A3B3</accession>
<comment type="caution">
    <text evidence="3">The sequence shown here is derived from an EMBL/GenBank/DDBJ whole genome shotgun (WGS) entry which is preliminary data.</text>
</comment>
<name>A0A853A3B3_9ACTN</name>
<evidence type="ECO:0008006" key="5">
    <source>
        <dbReference type="Google" id="ProtNLM"/>
    </source>
</evidence>
<feature type="compositionally biased region" description="Low complexity" evidence="1">
    <location>
        <begin position="153"/>
        <end position="164"/>
    </location>
</feature>
<feature type="compositionally biased region" description="Basic and acidic residues" evidence="1">
    <location>
        <begin position="33"/>
        <end position="59"/>
    </location>
</feature>
<organism evidence="3 4">
    <name type="scientific">Allostreptomyces psammosilenae</name>
    <dbReference type="NCBI Taxonomy" id="1892865"/>
    <lineage>
        <taxon>Bacteria</taxon>
        <taxon>Bacillati</taxon>
        <taxon>Actinomycetota</taxon>
        <taxon>Actinomycetes</taxon>
        <taxon>Kitasatosporales</taxon>
        <taxon>Streptomycetaceae</taxon>
        <taxon>Allostreptomyces</taxon>
    </lineage>
</organism>
<sequence length="253" mass="25967">MSSGQSTSGHGTTGPGPDVPQEHNPFGPPPEGAPERPWRPRQSPRQDGDGTGHTGDGEGRGPGPWPGRLGDRDGGTPPGGDQGRPRPGADFDPRDPMQRRARYGILAGVWGVFAGLIGLWQVALLAGALAVYWGWTSFRALGGRREAPAGAAGAAGAAGRRPNGGPWGAGAAGAAGAAARPEGRPAGGRSQATAAFMGLASGVVALSFVAGTFTIRFAYDDYFTCVDQSLTLTARDACLTRLPEPLRTVYDQN</sequence>
<keyword evidence="2" id="KW-0812">Transmembrane</keyword>
<dbReference type="EMBL" id="JACBZD010000002">
    <property type="protein sequence ID" value="NYI07960.1"/>
    <property type="molecule type" value="Genomic_DNA"/>
</dbReference>
<evidence type="ECO:0000313" key="4">
    <source>
        <dbReference type="Proteomes" id="UP000567795"/>
    </source>
</evidence>
<evidence type="ECO:0000256" key="1">
    <source>
        <dbReference type="SAM" id="MobiDB-lite"/>
    </source>
</evidence>
<reference evidence="3 4" key="1">
    <citation type="submission" date="2020-07" db="EMBL/GenBank/DDBJ databases">
        <title>Sequencing the genomes of 1000 actinobacteria strains.</title>
        <authorList>
            <person name="Klenk H.-P."/>
        </authorList>
    </citation>
    <scope>NUCLEOTIDE SEQUENCE [LARGE SCALE GENOMIC DNA]</scope>
    <source>
        <strain evidence="3 4">DSM 42178</strain>
    </source>
</reference>
<feature type="compositionally biased region" description="Basic and acidic residues" evidence="1">
    <location>
        <begin position="83"/>
        <end position="96"/>
    </location>
</feature>
<keyword evidence="2" id="KW-0472">Membrane</keyword>
<keyword evidence="2" id="KW-1133">Transmembrane helix</keyword>
<protein>
    <recommendedName>
        <fullName evidence="5">Integral membrane protein</fullName>
    </recommendedName>
</protein>
<feature type="compositionally biased region" description="Low complexity" evidence="1">
    <location>
        <begin position="1"/>
        <end position="10"/>
    </location>
</feature>